<sequence length="125" mass="14465">MSLFCFTAASGIIPLSLVKGCTFGTFCVQDKKGGDFMLNFTAMIQGIDTIFTNFIFIPALLILYLKFRPRKPWSRRTRNLYWLCIALIFVYVIRIFCEGFIFTPVNYSRFTDSGFFPLIKALFYS</sequence>
<feature type="transmembrane region" description="Helical" evidence="1">
    <location>
        <begin position="44"/>
        <end position="67"/>
    </location>
</feature>
<dbReference type="Proteomes" id="UP000004410">
    <property type="component" value="Unassembled WGS sequence"/>
</dbReference>
<accession>A7B1M3</accession>
<gene>
    <name evidence="2" type="ORF">RUMGNA_01449</name>
</gene>
<comment type="caution">
    <text evidence="2">The sequence shown here is derived from an EMBL/GenBank/DDBJ whole genome shotgun (WGS) entry which is preliminary data.</text>
</comment>
<reference evidence="2 3" key="2">
    <citation type="submission" date="2007-06" db="EMBL/GenBank/DDBJ databases">
        <title>Draft genome sequence of Ruminococcus gnavus (ATCC 29149).</title>
        <authorList>
            <person name="Sudarsanam P."/>
            <person name="Ley R."/>
            <person name="Guruge J."/>
            <person name="Turnbaugh P.J."/>
            <person name="Mahowald M."/>
            <person name="Liep D."/>
            <person name="Gordon J."/>
        </authorList>
    </citation>
    <scope>NUCLEOTIDE SEQUENCE [LARGE SCALE GENOMIC DNA]</scope>
    <source>
        <strain evidence="2 3">ATCC 29149</strain>
    </source>
</reference>
<reference evidence="2 3" key="1">
    <citation type="submission" date="2007-04" db="EMBL/GenBank/DDBJ databases">
        <authorList>
            <person name="Fulton L."/>
            <person name="Clifton S."/>
            <person name="Fulton B."/>
            <person name="Xu J."/>
            <person name="Minx P."/>
            <person name="Pepin K.H."/>
            <person name="Johnson M."/>
            <person name="Thiruvilangam P."/>
            <person name="Bhonagiri V."/>
            <person name="Nash W.E."/>
            <person name="Mardis E.R."/>
            <person name="Wilson R.K."/>
        </authorList>
    </citation>
    <scope>NUCLEOTIDE SEQUENCE [LARGE SCALE GENOMIC DNA]</scope>
    <source>
        <strain evidence="2 3">ATCC 29149</strain>
    </source>
</reference>
<keyword evidence="1" id="KW-0472">Membrane</keyword>
<evidence type="ECO:0000313" key="2">
    <source>
        <dbReference type="EMBL" id="EDN78145.1"/>
    </source>
</evidence>
<dbReference type="eggNOG" id="ENOG50318UQ">
    <property type="taxonomic scope" value="Bacteria"/>
</dbReference>
<proteinExistence type="predicted"/>
<dbReference type="EMBL" id="AAYG02000011">
    <property type="protein sequence ID" value="EDN78145.1"/>
    <property type="molecule type" value="Genomic_DNA"/>
</dbReference>
<keyword evidence="1" id="KW-1133">Transmembrane helix</keyword>
<protein>
    <submittedName>
        <fullName evidence="2">Uncharacterized protein</fullName>
    </submittedName>
</protein>
<evidence type="ECO:0000313" key="3">
    <source>
        <dbReference type="Proteomes" id="UP000004410"/>
    </source>
</evidence>
<name>A7B1M3_MEDG7</name>
<feature type="transmembrane region" description="Helical" evidence="1">
    <location>
        <begin position="79"/>
        <end position="102"/>
    </location>
</feature>
<evidence type="ECO:0000256" key="1">
    <source>
        <dbReference type="SAM" id="Phobius"/>
    </source>
</evidence>
<keyword evidence="1" id="KW-0812">Transmembrane</keyword>
<dbReference type="AlphaFoldDB" id="A7B1M3"/>
<organism evidence="2 3">
    <name type="scientific">Mediterraneibacter gnavus (strain ATCC 29149 / DSM 114966 / JCM 6515 / VPI C7-9)</name>
    <name type="common">Ruminococcus gnavus</name>
    <dbReference type="NCBI Taxonomy" id="411470"/>
    <lineage>
        <taxon>Bacteria</taxon>
        <taxon>Bacillati</taxon>
        <taxon>Bacillota</taxon>
        <taxon>Clostridia</taxon>
        <taxon>Lachnospirales</taxon>
        <taxon>Lachnospiraceae</taxon>
        <taxon>Mediterraneibacter</taxon>
    </lineage>
</organism>
<dbReference type="PaxDb" id="411470-RUMGNA_01449"/>